<gene>
    <name evidence="2" type="ORF">ASIM_LOCUS8136</name>
</gene>
<organism evidence="2 3">
    <name type="scientific">Anisakis simplex</name>
    <name type="common">Herring worm</name>
    <dbReference type="NCBI Taxonomy" id="6269"/>
    <lineage>
        <taxon>Eukaryota</taxon>
        <taxon>Metazoa</taxon>
        <taxon>Ecdysozoa</taxon>
        <taxon>Nematoda</taxon>
        <taxon>Chromadorea</taxon>
        <taxon>Rhabditida</taxon>
        <taxon>Spirurina</taxon>
        <taxon>Ascaridomorpha</taxon>
        <taxon>Ascaridoidea</taxon>
        <taxon>Anisakidae</taxon>
        <taxon>Anisakis</taxon>
        <taxon>Anisakis simplex complex</taxon>
    </lineage>
</organism>
<dbReference type="Proteomes" id="UP000267096">
    <property type="component" value="Unassembled WGS sequence"/>
</dbReference>
<dbReference type="AlphaFoldDB" id="A0A3P6QKI2"/>
<feature type="non-terminal residue" evidence="2">
    <location>
        <position position="53"/>
    </location>
</feature>
<dbReference type="EMBL" id="UYRR01021218">
    <property type="protein sequence ID" value="VDK30888.1"/>
    <property type="molecule type" value="Genomic_DNA"/>
</dbReference>
<proteinExistence type="predicted"/>
<evidence type="ECO:0000256" key="1">
    <source>
        <dbReference type="SAM" id="MobiDB-lite"/>
    </source>
</evidence>
<protein>
    <submittedName>
        <fullName evidence="2">Uncharacterized protein</fullName>
    </submittedName>
</protein>
<keyword evidence="3" id="KW-1185">Reference proteome</keyword>
<name>A0A3P6QKI2_ANISI</name>
<reference evidence="2 3" key="1">
    <citation type="submission" date="2018-11" db="EMBL/GenBank/DDBJ databases">
        <authorList>
            <consortium name="Pathogen Informatics"/>
        </authorList>
    </citation>
    <scope>NUCLEOTIDE SEQUENCE [LARGE SCALE GENOMIC DNA]</scope>
</reference>
<feature type="compositionally biased region" description="Low complexity" evidence="1">
    <location>
        <begin position="34"/>
        <end position="53"/>
    </location>
</feature>
<accession>A0A3P6QKI2</accession>
<feature type="region of interest" description="Disordered" evidence="1">
    <location>
        <begin position="1"/>
        <end position="53"/>
    </location>
</feature>
<sequence length="53" mass="5653">MTRDRLKTMIATKKNRNRVESGSGIGVPMSQSMNSPPSWASSNQSSIASSGEP</sequence>
<evidence type="ECO:0000313" key="3">
    <source>
        <dbReference type="Proteomes" id="UP000267096"/>
    </source>
</evidence>
<evidence type="ECO:0000313" key="2">
    <source>
        <dbReference type="EMBL" id="VDK30888.1"/>
    </source>
</evidence>